<organism evidence="3 4">
    <name type="scientific">Smittium culicis</name>
    <dbReference type="NCBI Taxonomy" id="133412"/>
    <lineage>
        <taxon>Eukaryota</taxon>
        <taxon>Fungi</taxon>
        <taxon>Fungi incertae sedis</taxon>
        <taxon>Zoopagomycota</taxon>
        <taxon>Kickxellomycotina</taxon>
        <taxon>Harpellomycetes</taxon>
        <taxon>Harpellales</taxon>
        <taxon>Legeriomycetaceae</taxon>
        <taxon>Smittium</taxon>
    </lineage>
</organism>
<dbReference type="Proteomes" id="UP000187283">
    <property type="component" value="Unassembled WGS sequence"/>
</dbReference>
<dbReference type="EMBL" id="LSSN01005567">
    <property type="protein sequence ID" value="OMJ09111.1"/>
    <property type="molecule type" value="Genomic_DNA"/>
</dbReference>
<protein>
    <recommendedName>
        <fullName evidence="5">Zonadhesin</fullName>
    </recommendedName>
</protein>
<feature type="compositionally biased region" description="Low complexity" evidence="1">
    <location>
        <begin position="278"/>
        <end position="297"/>
    </location>
</feature>
<feature type="compositionally biased region" description="Polar residues" evidence="1">
    <location>
        <begin position="197"/>
        <end position="207"/>
    </location>
</feature>
<feature type="compositionally biased region" description="Polar residues" evidence="1">
    <location>
        <begin position="178"/>
        <end position="189"/>
    </location>
</feature>
<feature type="signal peptide" evidence="2">
    <location>
        <begin position="1"/>
        <end position="22"/>
    </location>
</feature>
<feature type="compositionally biased region" description="Polar residues" evidence="1">
    <location>
        <begin position="260"/>
        <end position="273"/>
    </location>
</feature>
<feature type="region of interest" description="Disordered" evidence="1">
    <location>
        <begin position="223"/>
        <end position="463"/>
    </location>
</feature>
<feature type="region of interest" description="Disordered" evidence="1">
    <location>
        <begin position="493"/>
        <end position="517"/>
    </location>
</feature>
<reference evidence="3 4" key="1">
    <citation type="submission" date="2017-01" db="EMBL/GenBank/DDBJ databases">
        <authorList>
            <person name="Mah S.A."/>
            <person name="Swanson W.J."/>
            <person name="Moy G.W."/>
            <person name="Vacquier V.D."/>
        </authorList>
    </citation>
    <scope>NUCLEOTIDE SEQUENCE [LARGE SCALE GENOMIC DNA]</scope>
    <source>
        <strain evidence="3 4">GSMNP</strain>
    </source>
</reference>
<evidence type="ECO:0000256" key="2">
    <source>
        <dbReference type="SAM" id="SignalP"/>
    </source>
</evidence>
<gene>
    <name evidence="3" type="ORF">AYI70_g11119</name>
</gene>
<accession>A0A1R1X3C4</accession>
<feature type="region of interest" description="Disordered" evidence="1">
    <location>
        <begin position="547"/>
        <end position="571"/>
    </location>
</feature>
<keyword evidence="4" id="KW-1185">Reference proteome</keyword>
<sequence>MKIVIISAITFALGAICGSTDGTNARSLVVNHSRPVDVSQFYRPTATILDKSKTWSANTKSVYGSKSSANRERKPTYRKERRFFNLFNKSKNTGSKSTTDKKLGNATAVKVEKRRSRSGNKIVRSNLARTRTFVPTRTASRAPRTISRALRTRASGTVSRALRTRASGTYSRAPRTVSRASKTRASGTISRAPRTRQIPTGTRTNAPKSRVLRTRVFRQPTPSPLAKREVNSGIKSRTNRSAGIAGPVSRSPRSKLQKTAIPTKTVSRASRTVSRAPRTVSRASRTVSRASRTVSRAPRTVSRAPRTVSRASKTRASGTISRSPRTRQIPTGTRTNAPKSRVLRTRVFRQPTPSPLAKREVNSGIKSRTNRSAGIAGPVSRSPRSKLQKTAIPTKTVSRAPKTVSRASRTGAVKTVSKAPKSKISRTTPTNTKASKSKSSKTAPTNTRVSKSKPSKTAPTNASAQSTLDIDNITIFHNLLKVVYLLSLSPVMPPSTNEKVSSGDDTESDGSDDDNHQSIIKRTAKSTINSDDFSDISVDSDMSSPIEIKKEFIPPNPSPKSDSDGYSPPSAHALIAAKARMGQISHQAFNQFVSNVDKAPPGSNKAAIEPESDAEHQEISDIEY</sequence>
<feature type="region of interest" description="Disordered" evidence="1">
    <location>
        <begin position="166"/>
        <end position="207"/>
    </location>
</feature>
<evidence type="ECO:0008006" key="5">
    <source>
        <dbReference type="Google" id="ProtNLM"/>
    </source>
</evidence>
<evidence type="ECO:0000256" key="1">
    <source>
        <dbReference type="SAM" id="MobiDB-lite"/>
    </source>
</evidence>
<feature type="chain" id="PRO_5012435687" description="Zonadhesin" evidence="2">
    <location>
        <begin position="23"/>
        <end position="624"/>
    </location>
</feature>
<feature type="region of interest" description="Disordered" evidence="1">
    <location>
        <begin position="594"/>
        <end position="624"/>
    </location>
</feature>
<keyword evidence="2" id="KW-0732">Signal</keyword>
<feature type="compositionally biased region" description="Polar residues" evidence="1">
    <location>
        <begin position="309"/>
        <end position="338"/>
    </location>
</feature>
<evidence type="ECO:0000313" key="4">
    <source>
        <dbReference type="Proteomes" id="UP000187283"/>
    </source>
</evidence>
<dbReference type="STRING" id="133412.A0A1R1X3C4"/>
<dbReference type="OrthoDB" id="5719216at2759"/>
<name>A0A1R1X3C4_9FUNG</name>
<feature type="compositionally biased region" description="Basic and acidic residues" evidence="1">
    <location>
        <begin position="613"/>
        <end position="624"/>
    </location>
</feature>
<comment type="caution">
    <text evidence="3">The sequence shown here is derived from an EMBL/GenBank/DDBJ whole genome shotgun (WGS) entry which is preliminary data.</text>
</comment>
<proteinExistence type="predicted"/>
<evidence type="ECO:0000313" key="3">
    <source>
        <dbReference type="EMBL" id="OMJ09111.1"/>
    </source>
</evidence>
<dbReference type="AlphaFoldDB" id="A0A1R1X3C4"/>